<dbReference type="Proteomes" id="UP000699462">
    <property type="component" value="Unassembled WGS sequence"/>
</dbReference>
<keyword evidence="2" id="KW-0732">Signal</keyword>
<feature type="compositionally biased region" description="Polar residues" evidence="1">
    <location>
        <begin position="247"/>
        <end position="257"/>
    </location>
</feature>
<sequence>MSNFVTQLIYIILLGAAHSCCTHTSVMSTENGQLDSLNVTEENSRNKDDVSVAHLPHTVHWSETTVNPEWSVPVDDYSTNSTSESEGHILTDTVNAITANASTSEQNQTEQTAPVPTAMAEPALGTHKPHSNQHASHWDMFENEDETGTVTGLLDRMLDSLNVSSKSWNKYIYITALESPDGSLYIPYNHRQGTRNHLATLLGQRMGVNENRNDQTFIESSKLTTVLPTTEERVTDKTGTDPVKMNNELSSTQDSVVSPTNVEKLADDFGIDNGNVTTTAQTDEDKVGQNATTWSDLFTDRQLTDSINRTNSTSSAEREHLSTTTTENELPGEMFIDGKNNASELNSELEKTESPLTKLAKLTEYLFSVFSPAGQQDSKSYTMNNSVSDVNRVNSNHPQGSVRQC</sequence>
<protein>
    <submittedName>
        <fullName evidence="3">Uncharacterized protein</fullName>
    </submittedName>
</protein>
<feature type="region of interest" description="Disordered" evidence="1">
    <location>
        <begin position="230"/>
        <end position="257"/>
    </location>
</feature>
<accession>A0A8T0DLF3</accession>
<gene>
    <name evidence="3" type="ORF">P879_00667</name>
</gene>
<comment type="caution">
    <text evidence="3">The sequence shown here is derived from an EMBL/GenBank/DDBJ whole genome shotgun (WGS) entry which is preliminary data.</text>
</comment>
<evidence type="ECO:0000256" key="1">
    <source>
        <dbReference type="SAM" id="MobiDB-lite"/>
    </source>
</evidence>
<evidence type="ECO:0000313" key="4">
    <source>
        <dbReference type="Proteomes" id="UP000699462"/>
    </source>
</evidence>
<dbReference type="AlphaFoldDB" id="A0A8T0DLF3"/>
<feature type="region of interest" description="Disordered" evidence="1">
    <location>
        <begin position="306"/>
        <end position="339"/>
    </location>
</feature>
<name>A0A8T0DLF3_9TREM</name>
<reference evidence="3 4" key="1">
    <citation type="submission" date="2019-07" db="EMBL/GenBank/DDBJ databases">
        <title>Annotation for the trematode Paragonimus westermani.</title>
        <authorList>
            <person name="Choi Y.-J."/>
        </authorList>
    </citation>
    <scope>NUCLEOTIDE SEQUENCE [LARGE SCALE GENOMIC DNA]</scope>
    <source>
        <strain evidence="3">180907_Pwestermani</strain>
    </source>
</reference>
<keyword evidence="4" id="KW-1185">Reference proteome</keyword>
<dbReference type="OrthoDB" id="6270831at2759"/>
<organism evidence="3 4">
    <name type="scientific">Paragonimus westermani</name>
    <dbReference type="NCBI Taxonomy" id="34504"/>
    <lineage>
        <taxon>Eukaryota</taxon>
        <taxon>Metazoa</taxon>
        <taxon>Spiralia</taxon>
        <taxon>Lophotrochozoa</taxon>
        <taxon>Platyhelminthes</taxon>
        <taxon>Trematoda</taxon>
        <taxon>Digenea</taxon>
        <taxon>Plagiorchiida</taxon>
        <taxon>Troglotremata</taxon>
        <taxon>Troglotrematidae</taxon>
        <taxon>Paragonimus</taxon>
    </lineage>
</organism>
<feature type="signal peptide" evidence="2">
    <location>
        <begin position="1"/>
        <end position="19"/>
    </location>
</feature>
<dbReference type="EMBL" id="JTDF01002482">
    <property type="protein sequence ID" value="KAF8568749.1"/>
    <property type="molecule type" value="Genomic_DNA"/>
</dbReference>
<evidence type="ECO:0000313" key="3">
    <source>
        <dbReference type="EMBL" id="KAF8568749.1"/>
    </source>
</evidence>
<feature type="chain" id="PRO_5035904420" evidence="2">
    <location>
        <begin position="20"/>
        <end position="405"/>
    </location>
</feature>
<proteinExistence type="predicted"/>
<evidence type="ECO:0000256" key="2">
    <source>
        <dbReference type="SAM" id="SignalP"/>
    </source>
</evidence>
<feature type="compositionally biased region" description="Basic and acidic residues" evidence="1">
    <location>
        <begin position="230"/>
        <end position="239"/>
    </location>
</feature>
<feature type="compositionally biased region" description="Polar residues" evidence="1">
    <location>
        <begin position="306"/>
        <end position="315"/>
    </location>
</feature>